<dbReference type="Proteomes" id="UP001501822">
    <property type="component" value="Unassembled WGS sequence"/>
</dbReference>
<evidence type="ECO:0000256" key="1">
    <source>
        <dbReference type="SAM" id="MobiDB-lite"/>
    </source>
</evidence>
<name>A0ABN0VPW2_9ACTN</name>
<gene>
    <name evidence="2" type="ORF">GCM10010151_00500</name>
</gene>
<reference evidence="2 3" key="1">
    <citation type="journal article" date="2019" name="Int. J. Syst. Evol. Microbiol.">
        <title>The Global Catalogue of Microorganisms (GCM) 10K type strain sequencing project: providing services to taxonomists for standard genome sequencing and annotation.</title>
        <authorList>
            <consortium name="The Broad Institute Genomics Platform"/>
            <consortium name="The Broad Institute Genome Sequencing Center for Infectious Disease"/>
            <person name="Wu L."/>
            <person name="Ma J."/>
        </authorList>
    </citation>
    <scope>NUCLEOTIDE SEQUENCE [LARGE SCALE GENOMIC DNA]</scope>
    <source>
        <strain evidence="2 3">JCM 3146</strain>
    </source>
</reference>
<feature type="compositionally biased region" description="Basic and acidic residues" evidence="1">
    <location>
        <begin position="48"/>
        <end position="58"/>
    </location>
</feature>
<evidence type="ECO:0000313" key="2">
    <source>
        <dbReference type="EMBL" id="GAA0314317.1"/>
    </source>
</evidence>
<evidence type="ECO:0000313" key="3">
    <source>
        <dbReference type="Proteomes" id="UP001501822"/>
    </source>
</evidence>
<dbReference type="EMBL" id="BAAABM010000002">
    <property type="protein sequence ID" value="GAA0314317.1"/>
    <property type="molecule type" value="Genomic_DNA"/>
</dbReference>
<keyword evidence="3" id="KW-1185">Reference proteome</keyword>
<proteinExistence type="predicted"/>
<comment type="caution">
    <text evidence="2">The sequence shown here is derived from an EMBL/GenBank/DDBJ whole genome shotgun (WGS) entry which is preliminary data.</text>
</comment>
<organism evidence="2 3">
    <name type="scientific">Actinoallomurus spadix</name>
    <dbReference type="NCBI Taxonomy" id="79912"/>
    <lineage>
        <taxon>Bacteria</taxon>
        <taxon>Bacillati</taxon>
        <taxon>Actinomycetota</taxon>
        <taxon>Actinomycetes</taxon>
        <taxon>Streptosporangiales</taxon>
        <taxon>Thermomonosporaceae</taxon>
        <taxon>Actinoallomurus</taxon>
    </lineage>
</organism>
<feature type="region of interest" description="Disordered" evidence="1">
    <location>
        <begin position="41"/>
        <end position="61"/>
    </location>
</feature>
<accession>A0ABN0VPW2</accession>
<sequence>MADGGDEVGQGFPGAGARLHGEVLARLDGVRDGLGHLDLPRPLGAADAGDRRGEKGSDAGDVGLFRGVEEVFGHPVNATGRW</sequence>
<protein>
    <submittedName>
        <fullName evidence="2">Uncharacterized protein</fullName>
    </submittedName>
</protein>